<dbReference type="InterPro" id="IPR044824">
    <property type="entry name" value="MAIN-like"/>
</dbReference>
<dbReference type="EMBL" id="JARKNE010000013">
    <property type="protein sequence ID" value="KAK5772329.1"/>
    <property type="molecule type" value="Genomic_DNA"/>
</dbReference>
<sequence>MRQDEYRVLRARVHGPSYQLNELILPYLDVAGFGTTTLIRMFELRVDLISTLVERLCVETHTITLEDVALQLGLPVNGVAVTGSSKVIEPVSLYY</sequence>
<comment type="caution">
    <text evidence="1">The sequence shown here is derived from an EMBL/GenBank/DDBJ whole genome shotgun (WGS) entry which is preliminary data.</text>
</comment>
<evidence type="ECO:0000313" key="2">
    <source>
        <dbReference type="Proteomes" id="UP001358586"/>
    </source>
</evidence>
<gene>
    <name evidence="1" type="ORF">PVK06_048614</name>
</gene>
<proteinExistence type="predicted"/>
<dbReference type="PANTHER" id="PTHR46033:SF8">
    <property type="entry name" value="PROTEIN MAINTENANCE OF MERISTEMS-LIKE"/>
    <property type="match status" value="1"/>
</dbReference>
<reference evidence="1 2" key="1">
    <citation type="submission" date="2023-03" db="EMBL/GenBank/DDBJ databases">
        <title>WGS of Gossypium arboreum.</title>
        <authorList>
            <person name="Yu D."/>
        </authorList>
    </citation>
    <scope>NUCLEOTIDE SEQUENCE [LARGE SCALE GENOMIC DNA]</scope>
    <source>
        <tissue evidence="1">Leaf</tissue>
    </source>
</reference>
<evidence type="ECO:0000313" key="1">
    <source>
        <dbReference type="EMBL" id="KAK5772329.1"/>
    </source>
</evidence>
<protein>
    <submittedName>
        <fullName evidence="1">Uncharacterized protein</fullName>
    </submittedName>
</protein>
<name>A0ABR0MGG4_GOSAR</name>
<organism evidence="1 2">
    <name type="scientific">Gossypium arboreum</name>
    <name type="common">Tree cotton</name>
    <name type="synonym">Gossypium nanking</name>
    <dbReference type="NCBI Taxonomy" id="29729"/>
    <lineage>
        <taxon>Eukaryota</taxon>
        <taxon>Viridiplantae</taxon>
        <taxon>Streptophyta</taxon>
        <taxon>Embryophyta</taxon>
        <taxon>Tracheophyta</taxon>
        <taxon>Spermatophyta</taxon>
        <taxon>Magnoliopsida</taxon>
        <taxon>eudicotyledons</taxon>
        <taxon>Gunneridae</taxon>
        <taxon>Pentapetalae</taxon>
        <taxon>rosids</taxon>
        <taxon>malvids</taxon>
        <taxon>Malvales</taxon>
        <taxon>Malvaceae</taxon>
        <taxon>Malvoideae</taxon>
        <taxon>Gossypium</taxon>
    </lineage>
</organism>
<dbReference type="Proteomes" id="UP001358586">
    <property type="component" value="Chromosome 13"/>
</dbReference>
<keyword evidence="2" id="KW-1185">Reference proteome</keyword>
<dbReference type="PANTHER" id="PTHR46033">
    <property type="entry name" value="PROTEIN MAIN-LIKE 2"/>
    <property type="match status" value="1"/>
</dbReference>
<accession>A0ABR0MGG4</accession>